<proteinExistence type="predicted"/>
<evidence type="ECO:0000313" key="9">
    <source>
        <dbReference type="Proteomes" id="UP000461880"/>
    </source>
</evidence>
<sequence>MDLMKQRKTVLIASCIVNMFIGIAYCWSIFQSSFMAESQNLFGEAVVASSLAFAFTFHTGIGPITMITGGAMKKKFGVGGVVKIGAVLTLLGFLCVGFARNLGMIWLGFGIIAGFGIGMINGITTTNPGLWYPEKRGMIAGLTTAFFGLGSIIFPFILRPMIASIGISRTFIVLAVLIGAVAFVCGHFISAPPEGWLPEGFTPKKADRSIRNYTWKEMILDKRYYPAVIAFLCFASTGLFVIQSATGMSRMIGGLGENSPLVAYTVSFIGIANSGGRLLWGSVSDKIGRYRALEIMGVIVAISGFLLSMVNGSYVSFILLAMLIAACYGGSMGVYPALTAENFGPKNNAINYGVMFIGFALGGFIGPKIFTGLMESSGSFRLPLSIVGIFGIAATILVILLVKFRKAMSTSE</sequence>
<feature type="transmembrane region" description="Helical" evidence="6">
    <location>
        <begin position="224"/>
        <end position="242"/>
    </location>
</feature>
<dbReference type="PANTHER" id="PTHR11360">
    <property type="entry name" value="MONOCARBOXYLATE TRANSPORTER"/>
    <property type="match status" value="1"/>
</dbReference>
<protein>
    <submittedName>
        <fullName evidence="8">OFA family MFS transporter</fullName>
    </submittedName>
</protein>
<organism evidence="8 9">
    <name type="scientific">Stecheria intestinalis</name>
    <dbReference type="NCBI Taxonomy" id="2606630"/>
    <lineage>
        <taxon>Bacteria</taxon>
        <taxon>Bacillati</taxon>
        <taxon>Bacillota</taxon>
        <taxon>Erysipelotrichia</taxon>
        <taxon>Erysipelotrichales</taxon>
        <taxon>Erysipelotrichaceae</taxon>
        <taxon>Stecheria</taxon>
    </lineage>
</organism>
<feature type="transmembrane region" description="Helical" evidence="6">
    <location>
        <begin position="262"/>
        <end position="280"/>
    </location>
</feature>
<dbReference type="CDD" id="cd17353">
    <property type="entry name" value="MFS_OFA_like"/>
    <property type="match status" value="1"/>
</dbReference>
<keyword evidence="2" id="KW-0813">Transport</keyword>
<evidence type="ECO:0000256" key="5">
    <source>
        <dbReference type="ARBA" id="ARBA00023136"/>
    </source>
</evidence>
<keyword evidence="3 6" id="KW-0812">Transmembrane</keyword>
<keyword evidence="5 6" id="KW-0472">Membrane</keyword>
<feature type="transmembrane region" description="Helical" evidence="6">
    <location>
        <begin position="382"/>
        <end position="402"/>
    </location>
</feature>
<dbReference type="GO" id="GO:0022857">
    <property type="term" value="F:transmembrane transporter activity"/>
    <property type="evidence" value="ECO:0007669"/>
    <property type="project" value="InterPro"/>
</dbReference>
<feature type="transmembrane region" description="Helical" evidence="6">
    <location>
        <begin position="292"/>
        <end position="310"/>
    </location>
</feature>
<keyword evidence="4 6" id="KW-1133">Transmembrane helix</keyword>
<comment type="caution">
    <text evidence="8">The sequence shown here is derived from an EMBL/GenBank/DDBJ whole genome shotgun (WGS) entry which is preliminary data.</text>
</comment>
<evidence type="ECO:0000256" key="6">
    <source>
        <dbReference type="SAM" id="Phobius"/>
    </source>
</evidence>
<dbReference type="SUPFAM" id="SSF103473">
    <property type="entry name" value="MFS general substrate transporter"/>
    <property type="match status" value="1"/>
</dbReference>
<feature type="transmembrane region" description="Helical" evidence="6">
    <location>
        <begin position="170"/>
        <end position="189"/>
    </location>
</feature>
<reference evidence="8 9" key="1">
    <citation type="submission" date="2019-08" db="EMBL/GenBank/DDBJ databases">
        <title>In-depth cultivation of the pig gut microbiome towards novel bacterial diversity and tailored functional studies.</title>
        <authorList>
            <person name="Wylensek D."/>
            <person name="Hitch T.C.A."/>
            <person name="Clavel T."/>
        </authorList>
    </citation>
    <scope>NUCLEOTIDE SEQUENCE [LARGE SCALE GENOMIC DNA]</scope>
    <source>
        <strain evidence="8 9">Oil+RF-744-GAM-WT-6</strain>
    </source>
</reference>
<dbReference type="AlphaFoldDB" id="A0A7X2NQI5"/>
<comment type="subcellular location">
    <subcellularLocation>
        <location evidence="1">Cell membrane</location>
        <topology evidence="1">Multi-pass membrane protein</topology>
    </subcellularLocation>
</comment>
<feature type="transmembrane region" description="Helical" evidence="6">
    <location>
        <begin position="105"/>
        <end position="125"/>
    </location>
</feature>
<dbReference type="RefSeq" id="WP_154502741.1">
    <property type="nucleotide sequence ID" value="NZ_VUMN01000003.1"/>
</dbReference>
<feature type="transmembrane region" description="Helical" evidence="6">
    <location>
        <begin position="350"/>
        <end position="370"/>
    </location>
</feature>
<name>A0A7X2NQI5_9FIRM</name>
<gene>
    <name evidence="8" type="ORF">FYJ51_02215</name>
</gene>
<dbReference type="EMBL" id="VUMN01000003">
    <property type="protein sequence ID" value="MSS57719.1"/>
    <property type="molecule type" value="Genomic_DNA"/>
</dbReference>
<evidence type="ECO:0000313" key="8">
    <source>
        <dbReference type="EMBL" id="MSS57719.1"/>
    </source>
</evidence>
<feature type="transmembrane region" description="Helical" evidence="6">
    <location>
        <begin position="9"/>
        <end position="30"/>
    </location>
</feature>
<dbReference type="Pfam" id="PF07690">
    <property type="entry name" value="MFS_1"/>
    <property type="match status" value="1"/>
</dbReference>
<feature type="transmembrane region" description="Helical" evidence="6">
    <location>
        <begin position="42"/>
        <end position="64"/>
    </location>
</feature>
<dbReference type="InterPro" id="IPR020846">
    <property type="entry name" value="MFS_dom"/>
</dbReference>
<dbReference type="PROSITE" id="PS50850">
    <property type="entry name" value="MFS"/>
    <property type="match status" value="1"/>
</dbReference>
<dbReference type="InterPro" id="IPR011701">
    <property type="entry name" value="MFS"/>
</dbReference>
<dbReference type="InterPro" id="IPR050327">
    <property type="entry name" value="Proton-linked_MCT"/>
</dbReference>
<dbReference type="Proteomes" id="UP000461880">
    <property type="component" value="Unassembled WGS sequence"/>
</dbReference>
<evidence type="ECO:0000256" key="4">
    <source>
        <dbReference type="ARBA" id="ARBA00022989"/>
    </source>
</evidence>
<feature type="transmembrane region" description="Helical" evidence="6">
    <location>
        <begin position="76"/>
        <end position="99"/>
    </location>
</feature>
<keyword evidence="9" id="KW-1185">Reference proteome</keyword>
<feature type="domain" description="Major facilitator superfamily (MFS) profile" evidence="7">
    <location>
        <begin position="10"/>
        <end position="406"/>
    </location>
</feature>
<dbReference type="PANTHER" id="PTHR11360:SF317">
    <property type="entry name" value="MAJOR FACILITATOR SUPERFAMILY (MFS) PROFILE DOMAIN-CONTAINING PROTEIN-RELATED"/>
    <property type="match status" value="1"/>
</dbReference>
<dbReference type="Gene3D" id="1.20.1250.20">
    <property type="entry name" value="MFS general substrate transporter like domains"/>
    <property type="match status" value="2"/>
</dbReference>
<feature type="transmembrane region" description="Helical" evidence="6">
    <location>
        <begin position="137"/>
        <end position="158"/>
    </location>
</feature>
<evidence type="ECO:0000256" key="3">
    <source>
        <dbReference type="ARBA" id="ARBA00022692"/>
    </source>
</evidence>
<evidence type="ECO:0000259" key="7">
    <source>
        <dbReference type="PROSITE" id="PS50850"/>
    </source>
</evidence>
<feature type="transmembrane region" description="Helical" evidence="6">
    <location>
        <begin position="316"/>
        <end position="338"/>
    </location>
</feature>
<accession>A0A7X2NQI5</accession>
<evidence type="ECO:0000256" key="1">
    <source>
        <dbReference type="ARBA" id="ARBA00004651"/>
    </source>
</evidence>
<dbReference type="GO" id="GO:0005886">
    <property type="term" value="C:plasma membrane"/>
    <property type="evidence" value="ECO:0007669"/>
    <property type="project" value="UniProtKB-SubCell"/>
</dbReference>
<dbReference type="InterPro" id="IPR036259">
    <property type="entry name" value="MFS_trans_sf"/>
</dbReference>
<evidence type="ECO:0000256" key="2">
    <source>
        <dbReference type="ARBA" id="ARBA00022448"/>
    </source>
</evidence>